<keyword evidence="2" id="KW-1185">Reference proteome</keyword>
<name>A0A1H6KSR2_9GAMM</name>
<dbReference type="Proteomes" id="UP000199371">
    <property type="component" value="Unassembled WGS sequence"/>
</dbReference>
<dbReference type="AlphaFoldDB" id="A0A1H6KSR2"/>
<evidence type="ECO:0000313" key="2">
    <source>
        <dbReference type="Proteomes" id="UP000199371"/>
    </source>
</evidence>
<dbReference type="RefSeq" id="WP_092791354.1">
    <property type="nucleotide sequence ID" value="NZ_FNXF01000003.1"/>
</dbReference>
<evidence type="ECO:0008006" key="3">
    <source>
        <dbReference type="Google" id="ProtNLM"/>
    </source>
</evidence>
<proteinExistence type="predicted"/>
<dbReference type="STRING" id="173990.SAMN05660691_01231"/>
<reference evidence="2" key="1">
    <citation type="submission" date="2016-10" db="EMBL/GenBank/DDBJ databases">
        <authorList>
            <person name="Varghese N."/>
            <person name="Submissions S."/>
        </authorList>
    </citation>
    <scope>NUCLEOTIDE SEQUENCE [LARGE SCALE GENOMIC DNA]</scope>
    <source>
        <strain evidence="2">DSM 17616</strain>
    </source>
</reference>
<dbReference type="EMBL" id="FNXF01000003">
    <property type="protein sequence ID" value="SEH74911.1"/>
    <property type="molecule type" value="Genomic_DNA"/>
</dbReference>
<accession>A0A1H6KSR2</accession>
<gene>
    <name evidence="1" type="ORF">SAMN05660691_01231</name>
</gene>
<dbReference type="OrthoDB" id="5760051at2"/>
<evidence type="ECO:0000313" key="1">
    <source>
        <dbReference type="EMBL" id="SEH74911.1"/>
    </source>
</evidence>
<organism evidence="1 2">
    <name type="scientific">Rheinheimera pacifica</name>
    <dbReference type="NCBI Taxonomy" id="173990"/>
    <lineage>
        <taxon>Bacteria</taxon>
        <taxon>Pseudomonadati</taxon>
        <taxon>Pseudomonadota</taxon>
        <taxon>Gammaproteobacteria</taxon>
        <taxon>Chromatiales</taxon>
        <taxon>Chromatiaceae</taxon>
        <taxon>Rheinheimera</taxon>
    </lineage>
</organism>
<dbReference type="PROSITE" id="PS51257">
    <property type="entry name" value="PROKAR_LIPOPROTEIN"/>
    <property type="match status" value="1"/>
</dbReference>
<protein>
    <recommendedName>
        <fullName evidence="3">DUF218 domain-containing protein</fullName>
    </recommendedName>
</protein>
<sequence>MKDILEPFMFPHNLMLFGLLLACIVYRKKGLWLLLAFYYLAGNSFVANQVRHWYAGHTSSYSMAANSSVVVLGCGGSQTALPACAKSRLQQLAQLLPDGGSVMMTTQYCKPYIDYLISVANNVAVDCFYGGDNTYKEFNSLAARQLKPDYIVTSDFHAWRVKQLTRHHGFNSQVVATSSQTFRQVNCGLNCLLTVNLTNFDFYSKLTAEFASYAVFVVTRSWTDWYQPAEPAN</sequence>